<accession>A0A1G4PNK9</accession>
<evidence type="ECO:0000313" key="2">
    <source>
        <dbReference type="Proteomes" id="UP000198601"/>
    </source>
</evidence>
<organism evidence="1 2">
    <name type="scientific">Paenibacillus tianmuensis</name>
    <dbReference type="NCBI Taxonomy" id="624147"/>
    <lineage>
        <taxon>Bacteria</taxon>
        <taxon>Bacillati</taxon>
        <taxon>Bacillota</taxon>
        <taxon>Bacilli</taxon>
        <taxon>Bacillales</taxon>
        <taxon>Paenibacillaceae</taxon>
        <taxon>Paenibacillus</taxon>
    </lineage>
</organism>
<keyword evidence="2" id="KW-1185">Reference proteome</keyword>
<evidence type="ECO:0000313" key="1">
    <source>
        <dbReference type="EMBL" id="SCW33893.1"/>
    </source>
</evidence>
<sequence>MRLVEPKRTARPPDSAKIPKMVTLILAAAFVSFSAGCSPSTTLRLGLTSAFNDVEETLLTYQLTNLQFKMTPKQFVSAIKMNIPKDN</sequence>
<name>A0A1G4PNK9_9BACL</name>
<proteinExistence type="predicted"/>
<protein>
    <submittedName>
        <fullName evidence="1">Uncharacterized protein</fullName>
    </submittedName>
</protein>
<dbReference type="EMBL" id="FMTT01000003">
    <property type="protein sequence ID" value="SCW33893.1"/>
    <property type="molecule type" value="Genomic_DNA"/>
</dbReference>
<reference evidence="2" key="1">
    <citation type="submission" date="2016-10" db="EMBL/GenBank/DDBJ databases">
        <authorList>
            <person name="Varghese N."/>
            <person name="Submissions S."/>
        </authorList>
    </citation>
    <scope>NUCLEOTIDE SEQUENCE [LARGE SCALE GENOMIC DNA]</scope>
    <source>
        <strain evidence="2">CGMCC 1.8946</strain>
    </source>
</reference>
<gene>
    <name evidence="1" type="ORF">SAMN04487970_1003136</name>
</gene>
<dbReference type="AlphaFoldDB" id="A0A1G4PNK9"/>
<dbReference type="Proteomes" id="UP000198601">
    <property type="component" value="Unassembled WGS sequence"/>
</dbReference>
<dbReference type="STRING" id="624147.SAMN04487970_1003136"/>